<dbReference type="InterPro" id="IPR039127">
    <property type="entry name" value="Trm112"/>
</dbReference>
<name>C1FDA9_MICCC</name>
<dbReference type="Gene3D" id="2.20.25.10">
    <property type="match status" value="1"/>
</dbReference>
<sequence>MRLLTHNLLASNVKGAKTGFPLKIHVFVQEEHETAFNKAFLLATLRKINWIAFREAADSLGVPNLPELPPDLDKCDDSMLRKYHHALMEVHVKEGYLICPDTGRRFPITKGIPNMLLNEDEVC</sequence>
<gene>
    <name evidence="2" type="primary">TRM112</name>
    <name evidence="2" type="ORF">MICPUN_113392</name>
</gene>
<dbReference type="OrthoDB" id="2187549at2759"/>
<proteinExistence type="inferred from homology"/>
<evidence type="ECO:0000313" key="2">
    <source>
        <dbReference type="EMBL" id="ACO68754.1"/>
    </source>
</evidence>
<dbReference type="KEGG" id="mis:MICPUN_113392"/>
<dbReference type="Proteomes" id="UP000002009">
    <property type="component" value="Chromosome 1"/>
</dbReference>
<dbReference type="STRING" id="296587.C1FDA9"/>
<dbReference type="EMBL" id="CP001574">
    <property type="protein sequence ID" value="ACO68754.1"/>
    <property type="molecule type" value="Genomic_DNA"/>
</dbReference>
<accession>C1FDA9</accession>
<dbReference type="GO" id="GO:0008168">
    <property type="term" value="F:methyltransferase activity"/>
    <property type="evidence" value="ECO:0007669"/>
    <property type="project" value="UniProtKB-KW"/>
</dbReference>
<dbReference type="GO" id="GO:0046982">
    <property type="term" value="F:protein heterodimerization activity"/>
    <property type="evidence" value="ECO:0007669"/>
    <property type="project" value="InterPro"/>
</dbReference>
<dbReference type="CDD" id="cd21089">
    <property type="entry name" value="Trm112-like"/>
    <property type="match status" value="1"/>
</dbReference>
<dbReference type="OMA" id="NMLTSKC"/>
<protein>
    <submittedName>
        <fullName evidence="2">Methyltransferase-associated protein</fullName>
    </submittedName>
</protein>
<dbReference type="GO" id="GO:0070476">
    <property type="term" value="P:rRNA (guanine-N7)-methylation"/>
    <property type="evidence" value="ECO:0007669"/>
    <property type="project" value="TreeGrafter"/>
</dbReference>
<dbReference type="AlphaFoldDB" id="C1FDA9"/>
<dbReference type="Pfam" id="PF03966">
    <property type="entry name" value="Trm112p"/>
    <property type="match status" value="1"/>
</dbReference>
<dbReference type="PANTHER" id="PTHR12773">
    <property type="entry name" value="UPF0315 PROTEIN-RELATED"/>
    <property type="match status" value="1"/>
</dbReference>
<keyword evidence="2" id="KW-0808">Transferase</keyword>
<dbReference type="PANTHER" id="PTHR12773:SF0">
    <property type="entry name" value="MULTIFUNCTIONAL METHYLTRANSFERASE SUBUNIT TRM112-LIKE PROTEIN"/>
    <property type="match status" value="1"/>
</dbReference>
<dbReference type="GO" id="GO:0030488">
    <property type="term" value="P:tRNA methylation"/>
    <property type="evidence" value="ECO:0007669"/>
    <property type="project" value="TreeGrafter"/>
</dbReference>
<evidence type="ECO:0000256" key="1">
    <source>
        <dbReference type="ARBA" id="ARBA00007980"/>
    </source>
</evidence>
<dbReference type="RefSeq" id="XP_002507496.1">
    <property type="nucleotide sequence ID" value="XM_002507450.1"/>
</dbReference>
<keyword evidence="3" id="KW-1185">Reference proteome</keyword>
<dbReference type="GeneID" id="8250038"/>
<evidence type="ECO:0000313" key="3">
    <source>
        <dbReference type="Proteomes" id="UP000002009"/>
    </source>
</evidence>
<reference evidence="2 3" key="1">
    <citation type="journal article" date="2009" name="Science">
        <title>Green evolution and dynamic adaptations revealed by genomes of the marine picoeukaryotes Micromonas.</title>
        <authorList>
            <person name="Worden A.Z."/>
            <person name="Lee J.H."/>
            <person name="Mock T."/>
            <person name="Rouze P."/>
            <person name="Simmons M.P."/>
            <person name="Aerts A.L."/>
            <person name="Allen A.E."/>
            <person name="Cuvelier M.L."/>
            <person name="Derelle E."/>
            <person name="Everett M.V."/>
            <person name="Foulon E."/>
            <person name="Grimwood J."/>
            <person name="Gundlach H."/>
            <person name="Henrissat B."/>
            <person name="Napoli C."/>
            <person name="McDonald S.M."/>
            <person name="Parker M.S."/>
            <person name="Rombauts S."/>
            <person name="Salamov A."/>
            <person name="Von Dassow P."/>
            <person name="Badger J.H."/>
            <person name="Coutinho P.M."/>
            <person name="Demir E."/>
            <person name="Dubchak I."/>
            <person name="Gentemann C."/>
            <person name="Eikrem W."/>
            <person name="Gready J.E."/>
            <person name="John U."/>
            <person name="Lanier W."/>
            <person name="Lindquist E.A."/>
            <person name="Lucas S."/>
            <person name="Mayer K.F."/>
            <person name="Moreau H."/>
            <person name="Not F."/>
            <person name="Otillar R."/>
            <person name="Panaud O."/>
            <person name="Pangilinan J."/>
            <person name="Paulsen I."/>
            <person name="Piegu B."/>
            <person name="Poliakov A."/>
            <person name="Robbens S."/>
            <person name="Schmutz J."/>
            <person name="Toulza E."/>
            <person name="Wyss T."/>
            <person name="Zelensky A."/>
            <person name="Zhou K."/>
            <person name="Armbrust E.V."/>
            <person name="Bhattacharya D."/>
            <person name="Goodenough U.W."/>
            <person name="Van de Peer Y."/>
            <person name="Grigoriev I.V."/>
        </authorList>
    </citation>
    <scope>NUCLEOTIDE SEQUENCE [LARGE SCALE GENOMIC DNA]</scope>
    <source>
        <strain evidence="3">RCC299 / NOUM17</strain>
    </source>
</reference>
<dbReference type="eggNOG" id="KOG1088">
    <property type="taxonomic scope" value="Eukaryota"/>
</dbReference>
<dbReference type="FunCoup" id="C1FDA9">
    <property type="interactions" value="1705"/>
</dbReference>
<dbReference type="InParanoid" id="C1FDA9"/>
<organism evidence="2 3">
    <name type="scientific">Micromonas commoda (strain RCC299 / NOUM17 / CCMP2709)</name>
    <name type="common">Picoplanktonic green alga</name>
    <dbReference type="NCBI Taxonomy" id="296587"/>
    <lineage>
        <taxon>Eukaryota</taxon>
        <taxon>Viridiplantae</taxon>
        <taxon>Chlorophyta</taxon>
        <taxon>Mamiellophyceae</taxon>
        <taxon>Mamiellales</taxon>
        <taxon>Mamiellaceae</taxon>
        <taxon>Micromonas</taxon>
    </lineage>
</organism>
<keyword evidence="2" id="KW-0489">Methyltransferase</keyword>
<dbReference type="InterPro" id="IPR005651">
    <property type="entry name" value="Trm112-like"/>
</dbReference>
<dbReference type="SUPFAM" id="SSF158997">
    <property type="entry name" value="Trm112p-like"/>
    <property type="match status" value="1"/>
</dbReference>
<comment type="similarity">
    <text evidence="1">Belongs to the TRM112 family.</text>
</comment>